<keyword evidence="4" id="KW-1133">Transmembrane helix</keyword>
<gene>
    <name evidence="10" type="ORF">NAEGRDRAFT_50144</name>
</gene>
<dbReference type="SUPFAM" id="SSF55073">
    <property type="entry name" value="Nucleotide cyclase"/>
    <property type="match status" value="1"/>
</dbReference>
<feature type="domain" description="Guanylate cyclase" evidence="9">
    <location>
        <begin position="445"/>
        <end position="597"/>
    </location>
</feature>
<dbReference type="AlphaFoldDB" id="D2VJV0"/>
<organism evidence="11">
    <name type="scientific">Naegleria gruberi</name>
    <name type="common">Amoeba</name>
    <dbReference type="NCBI Taxonomy" id="5762"/>
    <lineage>
        <taxon>Eukaryota</taxon>
        <taxon>Discoba</taxon>
        <taxon>Heterolobosea</taxon>
        <taxon>Tetramitia</taxon>
        <taxon>Eutetramitia</taxon>
        <taxon>Vahlkampfiidae</taxon>
        <taxon>Naegleria</taxon>
    </lineage>
</organism>
<dbReference type="SMART" id="SM00044">
    <property type="entry name" value="CYCc"/>
    <property type="match status" value="1"/>
</dbReference>
<evidence type="ECO:0000256" key="1">
    <source>
        <dbReference type="ARBA" id="ARBA00004370"/>
    </source>
</evidence>
<dbReference type="VEuPathDB" id="AmoebaDB:NAEGRDRAFT_50144"/>
<proteinExistence type="predicted"/>
<dbReference type="GO" id="GO:0004383">
    <property type="term" value="F:guanylate cyclase activity"/>
    <property type="evidence" value="ECO:0007669"/>
    <property type="project" value="TreeGrafter"/>
</dbReference>
<dbReference type="InterPro" id="IPR001054">
    <property type="entry name" value="A/G_cyclase"/>
</dbReference>
<feature type="compositionally biased region" description="Polar residues" evidence="7">
    <location>
        <begin position="47"/>
        <end position="62"/>
    </location>
</feature>
<evidence type="ECO:0000256" key="5">
    <source>
        <dbReference type="ARBA" id="ARBA00023136"/>
    </source>
</evidence>
<dbReference type="CDD" id="cd00130">
    <property type="entry name" value="PAS"/>
    <property type="match status" value="1"/>
</dbReference>
<dbReference type="GO" id="GO:0007168">
    <property type="term" value="P:receptor guanylyl cyclase signaling pathway"/>
    <property type="evidence" value="ECO:0007669"/>
    <property type="project" value="TreeGrafter"/>
</dbReference>
<dbReference type="GeneID" id="8852841"/>
<dbReference type="InterPro" id="IPR013767">
    <property type="entry name" value="PAS_fold"/>
</dbReference>
<dbReference type="EMBL" id="GG738877">
    <property type="protein sequence ID" value="EFC42834.1"/>
    <property type="molecule type" value="Genomic_DNA"/>
</dbReference>
<evidence type="ECO:0000256" key="7">
    <source>
        <dbReference type="SAM" id="MobiDB-lite"/>
    </source>
</evidence>
<keyword evidence="11" id="KW-1185">Reference proteome</keyword>
<dbReference type="PANTHER" id="PTHR11920:SF335">
    <property type="entry name" value="GUANYLATE CYCLASE"/>
    <property type="match status" value="1"/>
</dbReference>
<evidence type="ECO:0000256" key="4">
    <source>
        <dbReference type="ARBA" id="ARBA00022989"/>
    </source>
</evidence>
<feature type="domain" description="PAS" evidence="8">
    <location>
        <begin position="149"/>
        <end position="205"/>
    </location>
</feature>
<feature type="domain" description="PAS" evidence="8">
    <location>
        <begin position="310"/>
        <end position="366"/>
    </location>
</feature>
<dbReference type="GO" id="GO:0006355">
    <property type="term" value="P:regulation of DNA-templated transcription"/>
    <property type="evidence" value="ECO:0007669"/>
    <property type="project" value="InterPro"/>
</dbReference>
<reference evidence="10 11" key="1">
    <citation type="journal article" date="2010" name="Cell">
        <title>The genome of Naegleria gruberi illuminates early eukaryotic versatility.</title>
        <authorList>
            <person name="Fritz-Laylin L.K."/>
            <person name="Prochnik S.E."/>
            <person name="Ginger M.L."/>
            <person name="Dacks J.B."/>
            <person name="Carpenter M.L."/>
            <person name="Field M.C."/>
            <person name="Kuo A."/>
            <person name="Paredez A."/>
            <person name="Chapman J."/>
            <person name="Pham J."/>
            <person name="Shu S."/>
            <person name="Neupane R."/>
            <person name="Cipriano M."/>
            <person name="Mancuso J."/>
            <person name="Tu H."/>
            <person name="Salamov A."/>
            <person name="Lindquist E."/>
            <person name="Shapiro H."/>
            <person name="Lucas S."/>
            <person name="Grigoriev I.V."/>
            <person name="Cande W.Z."/>
            <person name="Fulton C."/>
            <person name="Rokhsar D.S."/>
            <person name="Dawson S.C."/>
        </authorList>
    </citation>
    <scope>NUCLEOTIDE SEQUENCE [LARGE SCALE GENOMIC DNA]</scope>
    <source>
        <strain evidence="10 11">NEG-M</strain>
    </source>
</reference>
<dbReference type="Pfam" id="PF00989">
    <property type="entry name" value="PAS"/>
    <property type="match status" value="1"/>
</dbReference>
<comment type="subcellular location">
    <subcellularLocation>
        <location evidence="1">Membrane</location>
    </subcellularLocation>
</comment>
<dbReference type="Proteomes" id="UP000006671">
    <property type="component" value="Unassembled WGS sequence"/>
</dbReference>
<dbReference type="Pfam" id="PF08448">
    <property type="entry name" value="PAS_4"/>
    <property type="match status" value="1"/>
</dbReference>
<dbReference type="GO" id="GO:0000166">
    <property type="term" value="F:nucleotide binding"/>
    <property type="evidence" value="ECO:0007669"/>
    <property type="project" value="UniProtKB-KW"/>
</dbReference>
<dbReference type="PROSITE" id="PS50112">
    <property type="entry name" value="PAS"/>
    <property type="match status" value="2"/>
</dbReference>
<dbReference type="OMA" id="HADNCIK"/>
<dbReference type="CDD" id="cd07302">
    <property type="entry name" value="CHD"/>
    <property type="match status" value="1"/>
</dbReference>
<dbReference type="SMART" id="SM00091">
    <property type="entry name" value="PAS"/>
    <property type="match status" value="2"/>
</dbReference>
<dbReference type="GO" id="GO:0001653">
    <property type="term" value="F:peptide receptor activity"/>
    <property type="evidence" value="ECO:0007669"/>
    <property type="project" value="TreeGrafter"/>
</dbReference>
<dbReference type="SUPFAM" id="SSF55785">
    <property type="entry name" value="PYP-like sensor domain (PAS domain)"/>
    <property type="match status" value="1"/>
</dbReference>
<dbReference type="OrthoDB" id="2107370at2759"/>
<feature type="compositionally biased region" description="Low complexity" evidence="7">
    <location>
        <begin position="93"/>
        <end position="114"/>
    </location>
</feature>
<dbReference type="GO" id="GO:0035556">
    <property type="term" value="P:intracellular signal transduction"/>
    <property type="evidence" value="ECO:0007669"/>
    <property type="project" value="InterPro"/>
</dbReference>
<feature type="region of interest" description="Disordered" evidence="7">
    <location>
        <begin position="83"/>
        <end position="120"/>
    </location>
</feature>
<dbReference type="Pfam" id="PF00211">
    <property type="entry name" value="Guanylate_cyc"/>
    <property type="match status" value="1"/>
</dbReference>
<dbReference type="GO" id="GO:0004016">
    <property type="term" value="F:adenylate cyclase activity"/>
    <property type="evidence" value="ECO:0007669"/>
    <property type="project" value="TreeGrafter"/>
</dbReference>
<evidence type="ECO:0000313" key="11">
    <source>
        <dbReference type="Proteomes" id="UP000006671"/>
    </source>
</evidence>
<dbReference type="Gene3D" id="3.30.450.20">
    <property type="entry name" value="PAS domain"/>
    <property type="match status" value="1"/>
</dbReference>
<evidence type="ECO:0000259" key="9">
    <source>
        <dbReference type="PROSITE" id="PS50125"/>
    </source>
</evidence>
<keyword evidence="6" id="KW-0456">Lyase</keyword>
<keyword evidence="3" id="KW-0547">Nucleotide-binding</keyword>
<evidence type="ECO:0000256" key="3">
    <source>
        <dbReference type="ARBA" id="ARBA00022741"/>
    </source>
</evidence>
<dbReference type="GO" id="GO:0005886">
    <property type="term" value="C:plasma membrane"/>
    <property type="evidence" value="ECO:0007669"/>
    <property type="project" value="TreeGrafter"/>
</dbReference>
<evidence type="ECO:0000313" key="10">
    <source>
        <dbReference type="EMBL" id="EFC42834.1"/>
    </source>
</evidence>
<dbReference type="InterPro" id="IPR035965">
    <property type="entry name" value="PAS-like_dom_sf"/>
</dbReference>
<dbReference type="KEGG" id="ngr:NAEGRDRAFT_50144"/>
<dbReference type="NCBIfam" id="TIGR00229">
    <property type="entry name" value="sensory_box"/>
    <property type="match status" value="1"/>
</dbReference>
<accession>D2VJV0</accession>
<evidence type="ECO:0000259" key="8">
    <source>
        <dbReference type="PROSITE" id="PS50112"/>
    </source>
</evidence>
<dbReference type="InterPro" id="IPR013656">
    <property type="entry name" value="PAS_4"/>
</dbReference>
<dbReference type="InterPro" id="IPR050401">
    <property type="entry name" value="Cyclic_nucleotide_synthase"/>
</dbReference>
<protein>
    <submittedName>
        <fullName evidence="10">Predicted protein</fullName>
    </submittedName>
</protein>
<dbReference type="RefSeq" id="XP_002675578.1">
    <property type="nucleotide sequence ID" value="XM_002675532.1"/>
</dbReference>
<keyword evidence="2" id="KW-0812">Transmembrane</keyword>
<dbReference type="Gene3D" id="3.30.70.1230">
    <property type="entry name" value="Nucleotide cyclase"/>
    <property type="match status" value="1"/>
</dbReference>
<dbReference type="InterPro" id="IPR000014">
    <property type="entry name" value="PAS"/>
</dbReference>
<keyword evidence="5" id="KW-0472">Membrane</keyword>
<evidence type="ECO:0000256" key="2">
    <source>
        <dbReference type="ARBA" id="ARBA00022692"/>
    </source>
</evidence>
<dbReference type="PROSITE" id="PS50125">
    <property type="entry name" value="GUANYLATE_CYCLASE_2"/>
    <property type="match status" value="1"/>
</dbReference>
<sequence>MIKRFLKHKDLPEPEEDASKLSSPTLLTPNPPLAQLRMSYEKKSSDDNMSVISDSNRSSMSNLHRKSRNQLNRGISSRFVGNLQRSRTKESLASEQSMRSSMSSFTQSTSSASSGMEGQDFEDLYPSTRVEDYLELNVLVNQLYTCGFPILIFDSNLTIEYLNREAEDLFGLFTFSIMGEYLSEVLSAESTMDVRSLIENYIGMDEETFENNPQIQALNNVANVILPISLITPEEKQKRRDELKKSRQLTGKSVTEKRIFQMKTNLVVLNKLNQIHFAMYMQPMKQSQEDAQKLASIQFAETITDLSVVPIIGINDKGTVLIFNKASTTTFQYQRKEIVGKNIKMLVPSKIRNLHDGYLKRVVDQVRALKAVNKSGKSVRIELRVSEIIDPLTSVSSFVAFIRDAKQMVTKEEQMNKITEKIFPKNVVQRLTMGQTVFDTIPTCSLMYCDIVGFTALSNGKPPSEIVKLLHEIFSAFDDIVYGKQVEGLEKIKTIGDCYFVGSGLYKEKKRGPQVPTIIDSSNGLTHADHCVKAGILMIKELKSVMEKKKDIECGSIQVRIGIHTSNNNQVFAAVVGKTKRTYDLFGPEVATTQLIEATGKPNQVHITSDTFNTLRAQNIVEMFVEYYKQDEEVLLEKNGICVIPKQTYITDLD</sequence>
<dbReference type="eggNOG" id="KOG3619">
    <property type="taxonomic scope" value="Eukaryota"/>
</dbReference>
<name>D2VJV0_NAEGR</name>
<evidence type="ECO:0000256" key="6">
    <source>
        <dbReference type="ARBA" id="ARBA00023239"/>
    </source>
</evidence>
<dbReference type="InterPro" id="IPR029787">
    <property type="entry name" value="Nucleotide_cyclase"/>
</dbReference>
<feature type="region of interest" description="Disordered" evidence="7">
    <location>
        <begin position="1"/>
        <end position="68"/>
    </location>
</feature>
<dbReference type="InParanoid" id="D2VJV0"/>
<dbReference type="PANTHER" id="PTHR11920">
    <property type="entry name" value="GUANYLYL CYCLASE"/>
    <property type="match status" value="1"/>
</dbReference>